<dbReference type="SUPFAM" id="SSF55785">
    <property type="entry name" value="PYP-like sensor domain (PAS domain)"/>
    <property type="match status" value="2"/>
</dbReference>
<gene>
    <name evidence="10" type="ORF">GCM10009422_16930</name>
</gene>
<dbReference type="PROSITE" id="PS50113">
    <property type="entry name" value="PAC"/>
    <property type="match status" value="2"/>
</dbReference>
<dbReference type="SMART" id="SM00911">
    <property type="entry name" value="HWE_HK"/>
    <property type="match status" value="1"/>
</dbReference>
<dbReference type="EMBL" id="BAAAGA010000004">
    <property type="protein sequence ID" value="GAA0621744.1"/>
    <property type="molecule type" value="Genomic_DNA"/>
</dbReference>
<evidence type="ECO:0000313" key="11">
    <source>
        <dbReference type="Proteomes" id="UP001501352"/>
    </source>
</evidence>
<dbReference type="Gene3D" id="3.30.450.20">
    <property type="entry name" value="PAS domain"/>
    <property type="match status" value="2"/>
</dbReference>
<keyword evidence="4" id="KW-0808">Transferase</keyword>
<comment type="caution">
    <text evidence="10">The sequence shown here is derived from an EMBL/GenBank/DDBJ whole genome shotgun (WGS) entry which is preliminary data.</text>
</comment>
<evidence type="ECO:0000256" key="7">
    <source>
        <dbReference type="ARBA" id="ARBA00022777"/>
    </source>
</evidence>
<evidence type="ECO:0000256" key="6">
    <source>
        <dbReference type="ARBA" id="ARBA00022741"/>
    </source>
</evidence>
<dbReference type="InterPro" id="IPR036890">
    <property type="entry name" value="HATPase_C_sf"/>
</dbReference>
<dbReference type="Pfam" id="PF08448">
    <property type="entry name" value="PAS_4"/>
    <property type="match status" value="2"/>
</dbReference>
<evidence type="ECO:0000313" key="10">
    <source>
        <dbReference type="EMBL" id="GAA0621744.1"/>
    </source>
</evidence>
<accession>A0ABN1GWL7</accession>
<dbReference type="InterPro" id="IPR013656">
    <property type="entry name" value="PAS_4"/>
</dbReference>
<dbReference type="Proteomes" id="UP001501352">
    <property type="component" value="Unassembled WGS sequence"/>
</dbReference>
<evidence type="ECO:0000256" key="4">
    <source>
        <dbReference type="ARBA" id="ARBA00022679"/>
    </source>
</evidence>
<dbReference type="Gene3D" id="3.30.565.10">
    <property type="entry name" value="Histidine kinase-like ATPase, C-terminal domain"/>
    <property type="match status" value="1"/>
</dbReference>
<keyword evidence="6" id="KW-0547">Nucleotide-binding</keyword>
<keyword evidence="8" id="KW-0067">ATP-binding</keyword>
<keyword evidence="11" id="KW-1185">Reference proteome</keyword>
<feature type="domain" description="PAC" evidence="9">
    <location>
        <begin position="92"/>
        <end position="148"/>
    </location>
</feature>
<evidence type="ECO:0000259" key="9">
    <source>
        <dbReference type="PROSITE" id="PS50113"/>
    </source>
</evidence>
<evidence type="ECO:0000256" key="8">
    <source>
        <dbReference type="ARBA" id="ARBA00022840"/>
    </source>
</evidence>
<dbReference type="Pfam" id="PF07536">
    <property type="entry name" value="HWE_HK"/>
    <property type="match status" value="1"/>
</dbReference>
<dbReference type="InterPro" id="IPR035965">
    <property type="entry name" value="PAS-like_dom_sf"/>
</dbReference>
<dbReference type="InterPro" id="IPR011102">
    <property type="entry name" value="Sig_transdc_His_kinase_HWE"/>
</dbReference>
<comment type="catalytic activity">
    <reaction evidence="1">
        <text>ATP + protein L-histidine = ADP + protein N-phospho-L-histidine.</text>
        <dbReference type="EC" id="2.7.13.3"/>
    </reaction>
</comment>
<feature type="domain" description="PAC" evidence="9">
    <location>
        <begin position="259"/>
        <end position="314"/>
    </location>
</feature>
<protein>
    <recommendedName>
        <fullName evidence="2">histidine kinase</fullName>
        <ecNumber evidence="2">2.7.13.3</ecNumber>
    </recommendedName>
</protein>
<keyword evidence="3" id="KW-0597">Phosphoprotein</keyword>
<keyword evidence="5" id="KW-0677">Repeat</keyword>
<dbReference type="EC" id="2.7.13.3" evidence="2"/>
<dbReference type="PANTHER" id="PTHR41523">
    <property type="entry name" value="TWO-COMPONENT SYSTEM SENSOR PROTEIN"/>
    <property type="match status" value="1"/>
</dbReference>
<proteinExistence type="predicted"/>
<reference evidence="11" key="1">
    <citation type="journal article" date="2019" name="Int. J. Syst. Evol. Microbiol.">
        <title>The Global Catalogue of Microorganisms (GCM) 10K type strain sequencing project: providing services to taxonomists for standard genome sequencing and annotation.</title>
        <authorList>
            <consortium name="The Broad Institute Genomics Platform"/>
            <consortium name="The Broad Institute Genome Sequencing Center for Infectious Disease"/>
            <person name="Wu L."/>
            <person name="Ma J."/>
        </authorList>
    </citation>
    <scope>NUCLEOTIDE SEQUENCE [LARGE SCALE GENOMIC DNA]</scope>
    <source>
        <strain evidence="11">JCM 12928</strain>
    </source>
</reference>
<evidence type="ECO:0000256" key="2">
    <source>
        <dbReference type="ARBA" id="ARBA00012438"/>
    </source>
</evidence>
<dbReference type="InterPro" id="IPR000700">
    <property type="entry name" value="PAS-assoc_C"/>
</dbReference>
<evidence type="ECO:0000256" key="1">
    <source>
        <dbReference type="ARBA" id="ARBA00000085"/>
    </source>
</evidence>
<name>A0ABN1GWL7_9CAUL</name>
<sequence>MKELAKSGELAADLASAFDASPNPYMLLTPDLHYAGMNRAYLDVTQRSRDELLGQHVMKAFDGGGDDANANLLRASFERVLATGQIDHLPMLHYAIPLPDETGEVRYVDKYWSCTHSPVRDDTGKLRYILQHTSDITELQMLRRQAARAAGQSASVSDIDAILSGQVLRRAEDVQADMQRLEGERNRLVDMFMQAPGFVAILAGPEHVFQMHNGTYAQLIGHRNIAGKPIREALPELVGQGYFEFLDNVFATGEPHEGRASKVQLQRTPDGPLETVYLNFIYQPIRDATGAVAGIFVQGHDVTDNIAAAERQKLMIDELNHRVKNTLATVQSIAIQTARSHEDPRSFAESFQARLMALSHTHDLLTRSHWEGADLRAILEHETEAHGPHRVSLNGPPLALTPAAALSFGMIFHELATNAAKYGALSSPDGRVLVDWAVANQAEPVLQLSWREIDGPPVGEPTRRGFGSRLIERNVRHDLAGEVKLDYATAGFSAEFSVPLDQGQN</sequence>
<keyword evidence="7" id="KW-0418">Kinase</keyword>
<organism evidence="10 11">
    <name type="scientific">Brevundimonas kwangchunensis</name>
    <dbReference type="NCBI Taxonomy" id="322163"/>
    <lineage>
        <taxon>Bacteria</taxon>
        <taxon>Pseudomonadati</taxon>
        <taxon>Pseudomonadota</taxon>
        <taxon>Alphaproteobacteria</taxon>
        <taxon>Caulobacterales</taxon>
        <taxon>Caulobacteraceae</taxon>
        <taxon>Brevundimonas</taxon>
    </lineage>
</organism>
<evidence type="ECO:0000256" key="3">
    <source>
        <dbReference type="ARBA" id="ARBA00022553"/>
    </source>
</evidence>
<dbReference type="PANTHER" id="PTHR41523:SF7">
    <property type="entry name" value="HISTIDINE KINASE"/>
    <property type="match status" value="1"/>
</dbReference>
<evidence type="ECO:0000256" key="5">
    <source>
        <dbReference type="ARBA" id="ARBA00022737"/>
    </source>
</evidence>